<evidence type="ECO:0000313" key="1">
    <source>
        <dbReference type="EMBL" id="PWB93462.1"/>
    </source>
</evidence>
<proteinExistence type="predicted"/>
<dbReference type="AlphaFoldDB" id="A0A2U1SPC6"/>
<organism evidence="1 2">
    <name type="scientific">Methylosinus sporium</name>
    <dbReference type="NCBI Taxonomy" id="428"/>
    <lineage>
        <taxon>Bacteria</taxon>
        <taxon>Pseudomonadati</taxon>
        <taxon>Pseudomonadota</taxon>
        <taxon>Alphaproteobacteria</taxon>
        <taxon>Hyphomicrobiales</taxon>
        <taxon>Methylocystaceae</taxon>
        <taxon>Methylosinus</taxon>
    </lineage>
</organism>
<accession>A0A2U1SPC6</accession>
<reference evidence="1 2" key="1">
    <citation type="journal article" date="2018" name="Appl. Microbiol. Biotechnol.">
        <title>Co-cultivation of the strictly anaerobic methanogen Methanosarcina barkeri with aerobic methanotrophs in an oxygen-limited membrane bioreactor.</title>
        <authorList>
            <person name="In 't Zandt M.H."/>
            <person name="van den Bosch T.J.M."/>
            <person name="Rijkers R."/>
            <person name="van Kessel M.A.H.J."/>
            <person name="Jetten M.S.M."/>
            <person name="Welte C.U."/>
        </authorList>
    </citation>
    <scope>NUCLEOTIDE SEQUENCE [LARGE SCALE GENOMIC DNA]</scope>
    <source>
        <strain evidence="1 2">DSM 17706</strain>
    </source>
</reference>
<name>A0A2U1SPC6_METSR</name>
<dbReference type="PIRSF" id="PIRSF031878">
    <property type="entry name" value="UCP031878"/>
    <property type="match status" value="1"/>
</dbReference>
<dbReference type="Proteomes" id="UP000245137">
    <property type="component" value="Unassembled WGS sequence"/>
</dbReference>
<sequence>MRHKVNQQLYAYWSRLKGARSAPERSEIDPAEIREALPDSFIIEIDEAGRFPIRLCGTRLNALWLDEQKGKSFLDLWSPDDRRTLASVMLTVIDGVAPVVAGVEGRAGDDGDLLELELLLLPLRHFGKTHSRVLGALAPARRPRWLGVAPADPLRLKSFRIIAPSEARFRLLEPASRRVVRPAAAGRPELVLYRGGKV</sequence>
<dbReference type="RefSeq" id="WP_108917727.1">
    <property type="nucleotide sequence ID" value="NZ_BGJY01000001.1"/>
</dbReference>
<dbReference type="Pfam" id="PF07310">
    <property type="entry name" value="PAS_5"/>
    <property type="match status" value="1"/>
</dbReference>
<gene>
    <name evidence="1" type="ORF">C5689_13105</name>
</gene>
<comment type="caution">
    <text evidence="1">The sequence shown here is derived from an EMBL/GenBank/DDBJ whole genome shotgun (WGS) entry which is preliminary data.</text>
</comment>
<dbReference type="InterPro" id="IPR009922">
    <property type="entry name" value="DUF1457"/>
</dbReference>
<keyword evidence="2" id="KW-1185">Reference proteome</keyword>
<dbReference type="EMBL" id="PUIV01000021">
    <property type="protein sequence ID" value="PWB93462.1"/>
    <property type="molecule type" value="Genomic_DNA"/>
</dbReference>
<evidence type="ECO:0000313" key="2">
    <source>
        <dbReference type="Proteomes" id="UP000245137"/>
    </source>
</evidence>
<protein>
    <submittedName>
        <fullName evidence="1">PAS domain-containing protein</fullName>
    </submittedName>
</protein>
<dbReference type="OrthoDB" id="8480244at2"/>